<dbReference type="PANTHER" id="PTHR47099">
    <property type="entry name" value="METHYLCOBAMIDE:COM METHYLTRANSFERASE MTBA"/>
    <property type="match status" value="1"/>
</dbReference>
<gene>
    <name evidence="2" type="ORF">E3J48_04125</name>
</gene>
<dbReference type="GO" id="GO:0006779">
    <property type="term" value="P:porphyrin-containing compound biosynthetic process"/>
    <property type="evidence" value="ECO:0007669"/>
    <property type="project" value="InterPro"/>
</dbReference>
<sequence length="374" mass="43111">MTPRERLRTALSHKEPDRVPVDLGGVVTGITRVAYERLLEYLGVEKRKDERVFDRIQQLVRPEEHILNLLHVDTRYVYMSAPQEVRGRELLKGLWEDEWGVRRKRAAYYYDMVESPFSETSLDDLTKVTWPDPHLPARFEGLEEEMRRIYEKTDYPVIINAIGSIFEFSWYLRGYENFMADLLTNPRFSCVLMDKMLEFQMALFEEVLERTGDYVDVVLCGDDIATQKGPTISPELYRKYVKARQRKLYDMIKRRTNAKLFYHSCGSVSAFIPDLIEIGIDVLNPVQVSAEGMNTKRLKKEFGKEITFWGGIDTQRVLPYGSPGDVEGEVKRRLNDLAPGGGYVLGAVHNIQPDVPPENVVALFEAAQKHGCYS</sequence>
<name>A0A523W6M6_UNCAE</name>
<dbReference type="Proteomes" id="UP000319130">
    <property type="component" value="Unassembled WGS sequence"/>
</dbReference>
<evidence type="ECO:0000259" key="1">
    <source>
        <dbReference type="Pfam" id="PF01208"/>
    </source>
</evidence>
<accession>A0A523W6M6</accession>
<dbReference type="Pfam" id="PF01208">
    <property type="entry name" value="URO-D"/>
    <property type="match status" value="1"/>
</dbReference>
<feature type="domain" description="Uroporphyrinogen decarboxylase (URO-D)" evidence="1">
    <location>
        <begin position="121"/>
        <end position="369"/>
    </location>
</feature>
<reference evidence="2 3" key="1">
    <citation type="submission" date="2019-03" db="EMBL/GenBank/DDBJ databases">
        <title>Metabolic potential of uncultured bacteria and archaea associated with petroleum seepage in deep-sea sediments.</title>
        <authorList>
            <person name="Dong X."/>
            <person name="Hubert C."/>
        </authorList>
    </citation>
    <scope>NUCLEOTIDE SEQUENCE [LARGE SCALE GENOMIC DNA]</scope>
    <source>
        <strain evidence="2">E29_bin52</strain>
    </source>
</reference>
<dbReference type="InterPro" id="IPR000257">
    <property type="entry name" value="Uroporphyrinogen_deCOase"/>
</dbReference>
<protein>
    <recommendedName>
        <fullName evidence="1">Uroporphyrinogen decarboxylase (URO-D) domain-containing protein</fullName>
    </recommendedName>
</protein>
<dbReference type="AlphaFoldDB" id="A0A523W6M6"/>
<dbReference type="InterPro" id="IPR052024">
    <property type="entry name" value="Methanogen_methyltrans"/>
</dbReference>
<evidence type="ECO:0000313" key="3">
    <source>
        <dbReference type="Proteomes" id="UP000319130"/>
    </source>
</evidence>
<evidence type="ECO:0000313" key="2">
    <source>
        <dbReference type="EMBL" id="TET62479.1"/>
    </source>
</evidence>
<dbReference type="PANTHER" id="PTHR47099:SF1">
    <property type="entry name" value="METHYLCOBAMIDE:COM METHYLTRANSFERASE MTBA"/>
    <property type="match status" value="1"/>
</dbReference>
<dbReference type="SUPFAM" id="SSF51726">
    <property type="entry name" value="UROD/MetE-like"/>
    <property type="match status" value="1"/>
</dbReference>
<dbReference type="GO" id="GO:0004853">
    <property type="term" value="F:uroporphyrinogen decarboxylase activity"/>
    <property type="evidence" value="ECO:0007669"/>
    <property type="project" value="InterPro"/>
</dbReference>
<dbReference type="Gene3D" id="3.20.20.210">
    <property type="match status" value="1"/>
</dbReference>
<dbReference type="EMBL" id="SOIZ01000179">
    <property type="protein sequence ID" value="TET62479.1"/>
    <property type="molecule type" value="Genomic_DNA"/>
</dbReference>
<organism evidence="2 3">
    <name type="scientific">Aerophobetes bacterium</name>
    <dbReference type="NCBI Taxonomy" id="2030807"/>
    <lineage>
        <taxon>Bacteria</taxon>
        <taxon>Candidatus Aerophobota</taxon>
    </lineage>
</organism>
<dbReference type="InterPro" id="IPR038071">
    <property type="entry name" value="UROD/MetE-like_sf"/>
</dbReference>
<proteinExistence type="predicted"/>
<comment type="caution">
    <text evidence="2">The sequence shown here is derived from an EMBL/GenBank/DDBJ whole genome shotgun (WGS) entry which is preliminary data.</text>
</comment>